<protein>
    <submittedName>
        <fullName evidence="1">Uncharacterized protein</fullName>
    </submittedName>
</protein>
<proteinExistence type="predicted"/>
<keyword evidence="2" id="KW-1185">Reference proteome</keyword>
<dbReference type="EMBL" id="CAWUHD010000034">
    <property type="protein sequence ID" value="CAK7220000.1"/>
    <property type="molecule type" value="Genomic_DNA"/>
</dbReference>
<dbReference type="Proteomes" id="UP001642482">
    <property type="component" value="Unassembled WGS sequence"/>
</dbReference>
<name>A0ABP0BK24_9PEZI</name>
<sequence length="66" mass="7152">MGDKRYNVKSSGTNSQVSLDGLYYYENPSGSTYYKNGNVGSTYPALDVQSYSQGYGNSSQGSDSKQ</sequence>
<evidence type="ECO:0000313" key="2">
    <source>
        <dbReference type="Proteomes" id="UP001642482"/>
    </source>
</evidence>
<comment type="caution">
    <text evidence="1">The sequence shown here is derived from an EMBL/GenBank/DDBJ whole genome shotgun (WGS) entry which is preliminary data.</text>
</comment>
<organism evidence="1 2">
    <name type="scientific">Sporothrix eucalyptigena</name>
    <dbReference type="NCBI Taxonomy" id="1812306"/>
    <lineage>
        <taxon>Eukaryota</taxon>
        <taxon>Fungi</taxon>
        <taxon>Dikarya</taxon>
        <taxon>Ascomycota</taxon>
        <taxon>Pezizomycotina</taxon>
        <taxon>Sordariomycetes</taxon>
        <taxon>Sordariomycetidae</taxon>
        <taxon>Ophiostomatales</taxon>
        <taxon>Ophiostomataceae</taxon>
        <taxon>Sporothrix</taxon>
    </lineage>
</organism>
<gene>
    <name evidence="1" type="ORF">SEUCBS140593_004085</name>
</gene>
<reference evidence="1 2" key="1">
    <citation type="submission" date="2024-01" db="EMBL/GenBank/DDBJ databases">
        <authorList>
            <person name="Allen C."/>
            <person name="Tagirdzhanova G."/>
        </authorList>
    </citation>
    <scope>NUCLEOTIDE SEQUENCE [LARGE SCALE GENOMIC DNA]</scope>
</reference>
<accession>A0ABP0BK24</accession>
<evidence type="ECO:0000313" key="1">
    <source>
        <dbReference type="EMBL" id="CAK7220000.1"/>
    </source>
</evidence>